<dbReference type="CDD" id="cd02440">
    <property type="entry name" value="AdoMet_MTases"/>
    <property type="match status" value="1"/>
</dbReference>
<dbReference type="Proteomes" id="UP000054715">
    <property type="component" value="Unassembled WGS sequence"/>
</dbReference>
<evidence type="ECO:0000259" key="2">
    <source>
        <dbReference type="Pfam" id="PF21320"/>
    </source>
</evidence>
<evidence type="ECO:0000259" key="1">
    <source>
        <dbReference type="Pfam" id="PF13847"/>
    </source>
</evidence>
<dbReference type="STRING" id="455.Ljam_0838"/>
<dbReference type="AlphaFoldDB" id="A0A0W0UNM4"/>
<dbReference type="EMBL" id="LYOZ01000002">
    <property type="protein sequence ID" value="OCH99308.1"/>
    <property type="molecule type" value="Genomic_DNA"/>
</dbReference>
<dbReference type="Proteomes" id="UP000093336">
    <property type="component" value="Unassembled WGS sequence"/>
</dbReference>
<dbReference type="InterPro" id="IPR025714">
    <property type="entry name" value="Methyltranfer_dom"/>
</dbReference>
<dbReference type="InterPro" id="IPR048711">
    <property type="entry name" value="WHD_Rv2258c"/>
</dbReference>
<sequence length="356" mass="40138">MTTPNFDQNKAEKFAENLLMMMNQAALTLMLSIGHRTKLFDTLSKMPFSTSAEIAKKANLQERYVREWLNALVAGGIINYNAENKSYYLPREHAAFLTREASPNNFAVIAQFIPVLSHIEDSLVEAFIHGGGVPYEAYPRFHEVMAEESGQTILSALLDKILPLMDGMIQKLKQGIEVLDIGCGYGNALILMARHFPNSQFTGYDLCDETIEHAQKMIRERALNNIQFIQKDLSNWHENEKYDLITAFDVIHDQAKPGDVLKGVYRALKSDGVFLMQDIKTSSLVEKNIGSPLAPFIYAISCMHCMTVSLSQNGAGLGAAWGEELAEQMLRETGFKKIEKHYLDHDIMNTYYVVKK</sequence>
<dbReference type="InterPro" id="IPR053173">
    <property type="entry name" value="SAM-binding_MTase"/>
</dbReference>
<name>A0A0W0UNM4_9GAMM</name>
<dbReference type="EMBL" id="LNYG01000012">
    <property type="protein sequence ID" value="KTD09488.1"/>
    <property type="molecule type" value="Genomic_DNA"/>
</dbReference>
<evidence type="ECO:0000313" key="3">
    <source>
        <dbReference type="EMBL" id="KTD09488.1"/>
    </source>
</evidence>
<dbReference type="OrthoDB" id="9801363at2"/>
<feature type="domain" description="Methyltransferase" evidence="1">
    <location>
        <begin position="173"/>
        <end position="283"/>
    </location>
</feature>
<dbReference type="InterPro" id="IPR036390">
    <property type="entry name" value="WH_DNA-bd_sf"/>
</dbReference>
<evidence type="ECO:0000313" key="5">
    <source>
        <dbReference type="Proteomes" id="UP000054715"/>
    </source>
</evidence>
<proteinExistence type="predicted"/>
<reference evidence="4 6" key="2">
    <citation type="submission" date="2016-05" db="EMBL/GenBank/DDBJ databases">
        <authorList>
            <person name="Prochazka B."/>
            <person name="Indra A."/>
            <person name="Hasenberger P."/>
            <person name="Blaschitz M."/>
            <person name="Wagner L."/>
            <person name="Wewalka G."/>
            <person name="Sorschag S."/>
            <person name="Schmid D."/>
            <person name="Ruppitsch W."/>
        </authorList>
    </citation>
    <scope>NUCLEOTIDE SEQUENCE [LARGE SCALE GENOMIC DNA]</scope>
    <source>
        <strain evidence="4 6">974010_12</strain>
    </source>
</reference>
<organism evidence="3 5">
    <name type="scientific">Legionella jamestowniensis</name>
    <dbReference type="NCBI Taxonomy" id="455"/>
    <lineage>
        <taxon>Bacteria</taxon>
        <taxon>Pseudomonadati</taxon>
        <taxon>Pseudomonadota</taxon>
        <taxon>Gammaproteobacteria</taxon>
        <taxon>Legionellales</taxon>
        <taxon>Legionellaceae</taxon>
        <taxon>Legionella</taxon>
    </lineage>
</organism>
<keyword evidence="6" id="KW-1185">Reference proteome</keyword>
<feature type="domain" description="S-adenosylmethionine-dependent methyltransferase Rv2258c-like winged HTH" evidence="2">
    <location>
        <begin position="25"/>
        <end position="99"/>
    </location>
</feature>
<dbReference type="PATRIC" id="fig|455.5.peg.889"/>
<dbReference type="Gene3D" id="1.10.10.10">
    <property type="entry name" value="Winged helix-like DNA-binding domain superfamily/Winged helix DNA-binding domain"/>
    <property type="match status" value="1"/>
</dbReference>
<protein>
    <submittedName>
        <fullName evidence="3">Transcriptional regulator</fullName>
    </submittedName>
</protein>
<accession>A0A0W0UNM4</accession>
<reference evidence="3 5" key="1">
    <citation type="submission" date="2015-11" db="EMBL/GenBank/DDBJ databases">
        <title>Genomic analysis of 38 Legionella species identifies large and diverse effector repertoires.</title>
        <authorList>
            <person name="Burstein D."/>
            <person name="Amaro F."/>
            <person name="Zusman T."/>
            <person name="Lifshitz Z."/>
            <person name="Cohen O."/>
            <person name="Gilbert J.A."/>
            <person name="Pupko T."/>
            <person name="Shuman H.A."/>
            <person name="Segal G."/>
        </authorList>
    </citation>
    <scope>NUCLEOTIDE SEQUENCE [LARGE SCALE GENOMIC DNA]</scope>
    <source>
        <strain evidence="3 5">JA-26-G1-E2</strain>
    </source>
</reference>
<comment type="caution">
    <text evidence="3">The sequence shown here is derived from an EMBL/GenBank/DDBJ whole genome shotgun (WGS) entry which is preliminary data.</text>
</comment>
<dbReference type="Pfam" id="PF21320">
    <property type="entry name" value="WHD_Rv2258c"/>
    <property type="match status" value="1"/>
</dbReference>
<dbReference type="SUPFAM" id="SSF53335">
    <property type="entry name" value="S-adenosyl-L-methionine-dependent methyltransferases"/>
    <property type="match status" value="1"/>
</dbReference>
<dbReference type="Pfam" id="PF13847">
    <property type="entry name" value="Methyltransf_31"/>
    <property type="match status" value="1"/>
</dbReference>
<dbReference type="PANTHER" id="PTHR45128:SF1">
    <property type="entry name" value="S-ADENOSYLMETHIONINE-DEPENDENT METHYLTRANSFERASE RV2258C"/>
    <property type="match status" value="1"/>
</dbReference>
<dbReference type="RefSeq" id="WP_058448873.1">
    <property type="nucleotide sequence ID" value="NZ_CAAAJF010000006.1"/>
</dbReference>
<dbReference type="InterPro" id="IPR036388">
    <property type="entry name" value="WH-like_DNA-bd_sf"/>
</dbReference>
<dbReference type="Gene3D" id="3.40.50.150">
    <property type="entry name" value="Vaccinia Virus protein VP39"/>
    <property type="match status" value="1"/>
</dbReference>
<evidence type="ECO:0000313" key="6">
    <source>
        <dbReference type="Proteomes" id="UP000093336"/>
    </source>
</evidence>
<evidence type="ECO:0000313" key="4">
    <source>
        <dbReference type="EMBL" id="OCH99308.1"/>
    </source>
</evidence>
<dbReference type="InterPro" id="IPR029063">
    <property type="entry name" value="SAM-dependent_MTases_sf"/>
</dbReference>
<gene>
    <name evidence="4" type="ORF">A8135_08695</name>
    <name evidence="3" type="ORF">Ljam_0838</name>
</gene>
<dbReference type="PANTHER" id="PTHR45128">
    <property type="entry name" value="METHYLTRANSFERASE TYPE 11"/>
    <property type="match status" value="1"/>
</dbReference>
<dbReference type="SUPFAM" id="SSF46785">
    <property type="entry name" value="Winged helix' DNA-binding domain"/>
    <property type="match status" value="1"/>
</dbReference>